<accession>A0A380P9J3</accession>
<name>A0A380P9J3_WEIVI</name>
<dbReference type="Proteomes" id="UP000254621">
    <property type="component" value="Unassembled WGS sequence"/>
</dbReference>
<proteinExistence type="predicted"/>
<protein>
    <submittedName>
        <fullName evidence="1">Uncharacterized protein</fullName>
    </submittedName>
</protein>
<dbReference type="AlphaFoldDB" id="A0A380P9J3"/>
<organism evidence="1 2">
    <name type="scientific">Weissella viridescens</name>
    <name type="common">Lactobacillus viridescens</name>
    <dbReference type="NCBI Taxonomy" id="1629"/>
    <lineage>
        <taxon>Bacteria</taxon>
        <taxon>Bacillati</taxon>
        <taxon>Bacillota</taxon>
        <taxon>Bacilli</taxon>
        <taxon>Lactobacillales</taxon>
        <taxon>Lactobacillaceae</taxon>
        <taxon>Weissella</taxon>
    </lineage>
</organism>
<dbReference type="EMBL" id="UHIV01000006">
    <property type="protein sequence ID" value="SUP61182.1"/>
    <property type="molecule type" value="Genomic_DNA"/>
</dbReference>
<evidence type="ECO:0000313" key="2">
    <source>
        <dbReference type="Proteomes" id="UP000254621"/>
    </source>
</evidence>
<gene>
    <name evidence="1" type="ORF">NCTC13645_02314</name>
</gene>
<evidence type="ECO:0000313" key="1">
    <source>
        <dbReference type="EMBL" id="SUP61182.1"/>
    </source>
</evidence>
<reference evidence="1 2" key="1">
    <citation type="submission" date="2018-06" db="EMBL/GenBank/DDBJ databases">
        <authorList>
            <consortium name="Pathogen Informatics"/>
            <person name="Doyle S."/>
        </authorList>
    </citation>
    <scope>NUCLEOTIDE SEQUENCE [LARGE SCALE GENOMIC DNA]</scope>
    <source>
        <strain evidence="1 2">NCTC13645</strain>
    </source>
</reference>
<sequence>MAINYQVGNRAKIKLVTAVKPILSAEKYDEIRQGLRPTAKKQARLLTYLMTASPNWIAQKEIIDATAVDYTTLKKAETNGWIQKVKLNNIAYQS</sequence>